<protein>
    <recommendedName>
        <fullName evidence="6">Phospholipase A-2-activating protein</fullName>
    </recommendedName>
</protein>
<organism evidence="4 5">
    <name type="scientific">Pyrocoelia pectoralis</name>
    <dbReference type="NCBI Taxonomy" id="417401"/>
    <lineage>
        <taxon>Eukaryota</taxon>
        <taxon>Metazoa</taxon>
        <taxon>Ecdysozoa</taxon>
        <taxon>Arthropoda</taxon>
        <taxon>Hexapoda</taxon>
        <taxon>Insecta</taxon>
        <taxon>Pterygota</taxon>
        <taxon>Neoptera</taxon>
        <taxon>Endopterygota</taxon>
        <taxon>Coleoptera</taxon>
        <taxon>Polyphaga</taxon>
        <taxon>Elateriformia</taxon>
        <taxon>Elateroidea</taxon>
        <taxon>Lampyridae</taxon>
        <taxon>Lampyrinae</taxon>
        <taxon>Pyrocoelia</taxon>
    </lineage>
</organism>
<dbReference type="PROSITE" id="PS50082">
    <property type="entry name" value="WD_REPEATS_2"/>
    <property type="match status" value="2"/>
</dbReference>
<accession>A0AAN7VM38</accession>
<evidence type="ECO:0000256" key="2">
    <source>
        <dbReference type="ARBA" id="ARBA00022737"/>
    </source>
</evidence>
<keyword evidence="2" id="KW-0677">Repeat</keyword>
<evidence type="ECO:0008006" key="6">
    <source>
        <dbReference type="Google" id="ProtNLM"/>
    </source>
</evidence>
<dbReference type="PANTHER" id="PTHR22847:SF637">
    <property type="entry name" value="WD REPEAT DOMAIN 5B"/>
    <property type="match status" value="1"/>
</dbReference>
<evidence type="ECO:0000256" key="1">
    <source>
        <dbReference type="ARBA" id="ARBA00022574"/>
    </source>
</evidence>
<evidence type="ECO:0000313" key="4">
    <source>
        <dbReference type="EMBL" id="KAK5647313.1"/>
    </source>
</evidence>
<reference evidence="4 5" key="1">
    <citation type="journal article" date="2024" name="Insects">
        <title>An Improved Chromosome-Level Genome Assembly of the Firefly Pyrocoelia pectoralis.</title>
        <authorList>
            <person name="Fu X."/>
            <person name="Meyer-Rochow V.B."/>
            <person name="Ballantyne L."/>
            <person name="Zhu X."/>
        </authorList>
    </citation>
    <scope>NUCLEOTIDE SEQUENCE [LARGE SCALE GENOMIC DNA]</scope>
    <source>
        <strain evidence="4">XCY_ONT2</strain>
    </source>
</reference>
<gene>
    <name evidence="4" type="ORF">RI129_002205</name>
</gene>
<sequence>MWTIWARAKPKHTSSKSLVSVENTGSLIGHKSAVTCIKYHSTGAYLISCGLDKYIKIWDHNGGCITTMKTHTRYVNCVSFSRDGGLAVSGSNDKTVVIWGLTPDISIDSKLVKPFALLANALNNLQEMQVVKNAESSETFELVEKIDDIFDSAINSCHFYGNHLLAVGSR</sequence>
<feature type="repeat" description="WD" evidence="3">
    <location>
        <begin position="27"/>
        <end position="59"/>
    </location>
</feature>
<dbReference type="SUPFAM" id="SSF50978">
    <property type="entry name" value="WD40 repeat-like"/>
    <property type="match status" value="1"/>
</dbReference>
<dbReference type="PANTHER" id="PTHR22847">
    <property type="entry name" value="WD40 REPEAT PROTEIN"/>
    <property type="match status" value="1"/>
</dbReference>
<feature type="repeat" description="WD" evidence="3">
    <location>
        <begin position="68"/>
        <end position="109"/>
    </location>
</feature>
<dbReference type="Pfam" id="PF00400">
    <property type="entry name" value="WD40"/>
    <property type="match status" value="2"/>
</dbReference>
<dbReference type="InterPro" id="IPR001680">
    <property type="entry name" value="WD40_rpt"/>
</dbReference>
<keyword evidence="5" id="KW-1185">Reference proteome</keyword>
<name>A0AAN7VM38_9COLE</name>
<dbReference type="SMART" id="SM00320">
    <property type="entry name" value="WD40"/>
    <property type="match status" value="2"/>
</dbReference>
<dbReference type="EMBL" id="JAVRBK010000002">
    <property type="protein sequence ID" value="KAK5647313.1"/>
    <property type="molecule type" value="Genomic_DNA"/>
</dbReference>
<dbReference type="Gene3D" id="2.130.10.10">
    <property type="entry name" value="YVTN repeat-like/Quinoprotein amine dehydrogenase"/>
    <property type="match status" value="1"/>
</dbReference>
<evidence type="ECO:0000313" key="5">
    <source>
        <dbReference type="Proteomes" id="UP001329430"/>
    </source>
</evidence>
<dbReference type="PROSITE" id="PS50294">
    <property type="entry name" value="WD_REPEATS_REGION"/>
    <property type="match status" value="2"/>
</dbReference>
<evidence type="ECO:0000256" key="3">
    <source>
        <dbReference type="PROSITE-ProRule" id="PRU00221"/>
    </source>
</evidence>
<dbReference type="AlphaFoldDB" id="A0AAN7VM38"/>
<keyword evidence="1 3" id="KW-0853">WD repeat</keyword>
<dbReference type="Proteomes" id="UP001329430">
    <property type="component" value="Chromosome 2"/>
</dbReference>
<comment type="caution">
    <text evidence="4">The sequence shown here is derived from an EMBL/GenBank/DDBJ whole genome shotgun (WGS) entry which is preliminary data.</text>
</comment>
<proteinExistence type="predicted"/>
<dbReference type="InterPro" id="IPR015943">
    <property type="entry name" value="WD40/YVTN_repeat-like_dom_sf"/>
</dbReference>
<dbReference type="InterPro" id="IPR036322">
    <property type="entry name" value="WD40_repeat_dom_sf"/>
</dbReference>
<dbReference type="GO" id="GO:1990234">
    <property type="term" value="C:transferase complex"/>
    <property type="evidence" value="ECO:0007669"/>
    <property type="project" value="UniProtKB-ARBA"/>
</dbReference>